<organism evidence="4 5">
    <name type="scientific">Geodermatophilus aquaeductus</name>
    <dbReference type="NCBI Taxonomy" id="1564161"/>
    <lineage>
        <taxon>Bacteria</taxon>
        <taxon>Bacillati</taxon>
        <taxon>Actinomycetota</taxon>
        <taxon>Actinomycetes</taxon>
        <taxon>Geodermatophilales</taxon>
        <taxon>Geodermatophilaceae</taxon>
        <taxon>Geodermatophilus</taxon>
    </lineage>
</organism>
<keyword evidence="2" id="KW-0812">Transmembrane</keyword>
<evidence type="ECO:0000259" key="3">
    <source>
        <dbReference type="Pfam" id="PF07885"/>
    </source>
</evidence>
<name>A0A521E0X8_9ACTN</name>
<evidence type="ECO:0000256" key="2">
    <source>
        <dbReference type="SAM" id="Phobius"/>
    </source>
</evidence>
<accession>A0A521E0X8</accession>
<feature type="domain" description="Potassium channel" evidence="3">
    <location>
        <begin position="88"/>
        <end position="163"/>
    </location>
</feature>
<feature type="transmembrane region" description="Helical" evidence="2">
    <location>
        <begin position="139"/>
        <end position="163"/>
    </location>
</feature>
<reference evidence="4 5" key="1">
    <citation type="submission" date="2017-05" db="EMBL/GenBank/DDBJ databases">
        <authorList>
            <person name="Varghese N."/>
            <person name="Submissions S."/>
        </authorList>
    </citation>
    <scope>NUCLEOTIDE SEQUENCE [LARGE SCALE GENOMIC DNA]</scope>
    <source>
        <strain evidence="4 5">DSM 46834</strain>
    </source>
</reference>
<feature type="transmembrane region" description="Helical" evidence="2">
    <location>
        <begin position="77"/>
        <end position="100"/>
    </location>
</feature>
<evidence type="ECO:0000313" key="5">
    <source>
        <dbReference type="Proteomes" id="UP000317484"/>
    </source>
</evidence>
<evidence type="ECO:0000256" key="1">
    <source>
        <dbReference type="SAM" id="MobiDB-lite"/>
    </source>
</evidence>
<keyword evidence="2" id="KW-1133">Transmembrane helix</keyword>
<sequence length="198" mass="20723">MAGGPDGFGAGAREIATTLLHSVGATAVLLLAYYQAPLDRPLNWATGVLFVVSLAVFGLFMALQIRDIIRSPRPRLRAIRALGVGVPLLLLVFASTYIVIAGQQPGAFSEPLDRTDGIYFTVTVFATVGLGDIAPVTELARVLVTIQMLVGLVVVGLIAKLVFGAVQLSEARRAGTPAPPAVVPAESPGRPQGLTRNE</sequence>
<protein>
    <submittedName>
        <fullName evidence="4">Ion channel</fullName>
    </submittedName>
</protein>
<feature type="transmembrane region" description="Helical" evidence="2">
    <location>
        <begin position="42"/>
        <end position="65"/>
    </location>
</feature>
<dbReference type="SUPFAM" id="SSF81324">
    <property type="entry name" value="Voltage-gated potassium channels"/>
    <property type="match status" value="1"/>
</dbReference>
<dbReference type="Pfam" id="PF07885">
    <property type="entry name" value="Ion_trans_2"/>
    <property type="match status" value="1"/>
</dbReference>
<dbReference type="Gene3D" id="1.10.287.70">
    <property type="match status" value="1"/>
</dbReference>
<proteinExistence type="predicted"/>
<gene>
    <name evidence="4" type="ORF">SAMN06273567_10487</name>
</gene>
<keyword evidence="5" id="KW-1185">Reference proteome</keyword>
<feature type="region of interest" description="Disordered" evidence="1">
    <location>
        <begin position="175"/>
        <end position="198"/>
    </location>
</feature>
<dbReference type="EMBL" id="FXTJ01000004">
    <property type="protein sequence ID" value="SMO77568.1"/>
    <property type="molecule type" value="Genomic_DNA"/>
</dbReference>
<dbReference type="AlphaFoldDB" id="A0A521E0X8"/>
<evidence type="ECO:0000313" key="4">
    <source>
        <dbReference type="EMBL" id="SMO77568.1"/>
    </source>
</evidence>
<feature type="transmembrane region" description="Helical" evidence="2">
    <location>
        <begin position="18"/>
        <end position="36"/>
    </location>
</feature>
<dbReference type="RefSeq" id="WP_221888158.1">
    <property type="nucleotide sequence ID" value="NZ_FXTJ01000004.1"/>
</dbReference>
<keyword evidence="2" id="KW-0472">Membrane</keyword>
<dbReference type="Proteomes" id="UP000317484">
    <property type="component" value="Unassembled WGS sequence"/>
</dbReference>
<dbReference type="InterPro" id="IPR013099">
    <property type="entry name" value="K_chnl_dom"/>
</dbReference>